<name>C7H2W8_FAED2</name>
<accession>C7H2W8</accession>
<dbReference type="Proteomes" id="UP000004619">
    <property type="component" value="Unassembled WGS sequence"/>
</dbReference>
<keyword evidence="3" id="KW-1185">Reference proteome</keyword>
<comment type="caution">
    <text evidence="2">The sequence shown here is derived from an EMBL/GenBank/DDBJ whole genome shotgun (WGS) entry which is preliminary data.</text>
</comment>
<dbReference type="STRING" id="411483.FAEPRAA2165_00616"/>
<protein>
    <submittedName>
        <fullName evidence="2">Uncharacterized protein</fullName>
    </submittedName>
</protein>
<evidence type="ECO:0000256" key="1">
    <source>
        <dbReference type="SAM" id="MobiDB-lite"/>
    </source>
</evidence>
<reference evidence="2" key="1">
    <citation type="submission" date="2009-08" db="EMBL/GenBank/DDBJ databases">
        <authorList>
            <person name="Weinstock G."/>
            <person name="Sodergren E."/>
            <person name="Clifton S."/>
            <person name="Fulton L."/>
            <person name="Fulton B."/>
            <person name="Courtney L."/>
            <person name="Fronick C."/>
            <person name="Harrison M."/>
            <person name="Strong C."/>
            <person name="Farmer C."/>
            <person name="Delahaunty K."/>
            <person name="Markovic C."/>
            <person name="Hall O."/>
            <person name="Minx P."/>
            <person name="Tomlinson C."/>
            <person name="Mitreva M."/>
            <person name="Nelson J."/>
            <person name="Hou S."/>
            <person name="Wollam A."/>
            <person name="Pepin K.H."/>
            <person name="Johnson M."/>
            <person name="Bhonagiri V."/>
            <person name="Nash W.E."/>
            <person name="Warren W."/>
            <person name="Chinwalla A."/>
            <person name="Mardis E.R."/>
            <person name="Wilson R.K."/>
        </authorList>
    </citation>
    <scope>NUCLEOTIDE SEQUENCE [LARGE SCALE GENOMIC DNA]</scope>
    <source>
        <strain evidence="2">A2-165</strain>
    </source>
</reference>
<evidence type="ECO:0000313" key="2">
    <source>
        <dbReference type="EMBL" id="EEU97702.1"/>
    </source>
</evidence>
<evidence type="ECO:0000313" key="3">
    <source>
        <dbReference type="Proteomes" id="UP000004619"/>
    </source>
</evidence>
<dbReference type="EMBL" id="ACOP02000009">
    <property type="protein sequence ID" value="EEU97702.1"/>
    <property type="molecule type" value="Genomic_DNA"/>
</dbReference>
<dbReference type="AlphaFoldDB" id="C7H2W8"/>
<gene>
    <name evidence="2" type="ORF">FAEPRAA2165_00616</name>
</gene>
<feature type="region of interest" description="Disordered" evidence="1">
    <location>
        <begin position="1"/>
        <end position="43"/>
    </location>
</feature>
<feature type="compositionally biased region" description="Basic residues" evidence="1">
    <location>
        <begin position="1"/>
        <end position="24"/>
    </location>
</feature>
<proteinExistence type="predicted"/>
<dbReference type="HOGENOM" id="CLU_2734049_0_0_9"/>
<organism evidence="2 3">
    <name type="scientific">Faecalibacterium duncaniae (strain DSM 17677 / JCM 31915 / A2-165)</name>
    <name type="common">Faecalibacterium prausnitzii</name>
    <dbReference type="NCBI Taxonomy" id="411483"/>
    <lineage>
        <taxon>Bacteria</taxon>
        <taxon>Bacillati</taxon>
        <taxon>Bacillota</taxon>
        <taxon>Clostridia</taxon>
        <taxon>Eubacteriales</taxon>
        <taxon>Oscillospiraceae</taxon>
        <taxon>Faecalibacterium</taxon>
    </lineage>
</organism>
<sequence length="71" mass="8573">MSKITRKIFRKRDRSRKNRERYRNRYQIYGTEQGGGTGEEKALHRHRKVCAEHPGMPKPMDSFPVLCYYKK</sequence>